<proteinExistence type="inferred from homology"/>
<dbReference type="InterPro" id="IPR002563">
    <property type="entry name" value="Flavin_Rdtase-like_dom"/>
</dbReference>
<gene>
    <name evidence="5" type="ORF">O0S10_07585</name>
</gene>
<dbReference type="PANTHER" id="PTHR43567">
    <property type="entry name" value="FLAVOREDOXIN-RELATED-RELATED"/>
    <property type="match status" value="1"/>
</dbReference>
<comment type="similarity">
    <text evidence="3">Belongs to the flavoredoxin family.</text>
</comment>
<dbReference type="SUPFAM" id="SSF50475">
    <property type="entry name" value="FMN-binding split barrel"/>
    <property type="match status" value="1"/>
</dbReference>
<dbReference type="RefSeq" id="WP_268925282.1">
    <property type="nucleotide sequence ID" value="NZ_JAPTGB010000015.1"/>
</dbReference>
<keyword evidence="6" id="KW-1185">Reference proteome</keyword>
<dbReference type="Gene3D" id="2.30.110.10">
    <property type="entry name" value="Electron Transport, Fmn-binding Protein, Chain A"/>
    <property type="match status" value="1"/>
</dbReference>
<dbReference type="Pfam" id="PF01613">
    <property type="entry name" value="Flavin_Reduct"/>
    <property type="match status" value="1"/>
</dbReference>
<protein>
    <submittedName>
        <fullName evidence="5">Flavin reductase family protein</fullName>
    </submittedName>
</protein>
<comment type="cofactor">
    <cofactor evidence="1">
        <name>FMN</name>
        <dbReference type="ChEBI" id="CHEBI:58210"/>
    </cofactor>
</comment>
<keyword evidence="2" id="KW-0285">Flavoprotein</keyword>
<evidence type="ECO:0000313" key="5">
    <source>
        <dbReference type="EMBL" id="MCZ0861086.1"/>
    </source>
</evidence>
<reference evidence="5" key="1">
    <citation type="submission" date="2022-12" db="EMBL/GenBank/DDBJ databases">
        <title>Isolation and characterisation of novel Methanocorpusculum spp. from native Australian herbivores indicates the genus is ancestrally host-associated.</title>
        <authorList>
            <person name="Volmer J.G."/>
            <person name="Soo R.M."/>
            <person name="Evans P.N."/>
            <person name="Hoedt E.C."/>
            <person name="Astorga Alsina A.L."/>
            <person name="Woodcroft B.J."/>
            <person name="Tyson G.W."/>
            <person name="Hugenholtz P."/>
            <person name="Morrison M."/>
        </authorList>
    </citation>
    <scope>NUCLEOTIDE SEQUENCE</scope>
    <source>
        <strain evidence="5">MG</strain>
    </source>
</reference>
<comment type="caution">
    <text evidence="5">The sequence shown here is derived from an EMBL/GenBank/DDBJ whole genome shotgun (WGS) entry which is preliminary data.</text>
</comment>
<organism evidence="5 6">
    <name type="scientific">Methanocorpusculum petauri</name>
    <dbReference type="NCBI Taxonomy" id="3002863"/>
    <lineage>
        <taxon>Archaea</taxon>
        <taxon>Methanobacteriati</taxon>
        <taxon>Methanobacteriota</taxon>
        <taxon>Stenosarchaea group</taxon>
        <taxon>Methanomicrobia</taxon>
        <taxon>Methanomicrobiales</taxon>
        <taxon>Methanocorpusculaceae</taxon>
        <taxon>Methanocorpusculum</taxon>
    </lineage>
</organism>
<evidence type="ECO:0000256" key="3">
    <source>
        <dbReference type="ARBA" id="ARBA00038054"/>
    </source>
</evidence>
<evidence type="ECO:0000256" key="1">
    <source>
        <dbReference type="ARBA" id="ARBA00001917"/>
    </source>
</evidence>
<dbReference type="EMBL" id="JAPTGB010000015">
    <property type="protein sequence ID" value="MCZ0861086.1"/>
    <property type="molecule type" value="Genomic_DNA"/>
</dbReference>
<evidence type="ECO:0000313" key="6">
    <source>
        <dbReference type="Proteomes" id="UP001141422"/>
    </source>
</evidence>
<name>A0ABT4IH69_9EURY</name>
<feature type="domain" description="Flavin reductase like" evidence="4">
    <location>
        <begin position="11"/>
        <end position="164"/>
    </location>
</feature>
<dbReference type="InterPro" id="IPR012349">
    <property type="entry name" value="Split_barrel_FMN-bd"/>
</dbReference>
<dbReference type="SMART" id="SM00903">
    <property type="entry name" value="Flavin_Reduct"/>
    <property type="match status" value="1"/>
</dbReference>
<dbReference type="InterPro" id="IPR052174">
    <property type="entry name" value="Flavoredoxin"/>
</dbReference>
<dbReference type="Proteomes" id="UP001141422">
    <property type="component" value="Unassembled WGS sequence"/>
</dbReference>
<sequence>MKREMPAYAVLPPCPVTVVCTYDADEKPNGLAVSWTGIAVSEPPHVMIAVRPGRYSHAALCGRGEFTMNIPSEDQMQEADYFGITSGRRTDKFRDLGLTPVPAEHVHAPMIAEFPLSLECRVVSRQEIGSHSVFIAEIVAVHADEQILDEKGTIDVTAMRPLSYDHAKYLYLGQGQVLGKAFSAGKKLKKE</sequence>
<accession>A0ABT4IH69</accession>
<dbReference type="PANTHER" id="PTHR43567:SF1">
    <property type="entry name" value="FLAVOREDOXIN"/>
    <property type="match status" value="1"/>
</dbReference>
<evidence type="ECO:0000256" key="2">
    <source>
        <dbReference type="ARBA" id="ARBA00022630"/>
    </source>
</evidence>
<evidence type="ECO:0000259" key="4">
    <source>
        <dbReference type="SMART" id="SM00903"/>
    </source>
</evidence>